<dbReference type="EMBL" id="LR796237">
    <property type="protein sequence ID" value="CAB4130205.1"/>
    <property type="molecule type" value="Genomic_DNA"/>
</dbReference>
<accession>A0A6J5L867</accession>
<name>A0A6J5L867_9CAUD</name>
<dbReference type="InterPro" id="IPR036511">
    <property type="entry name" value="TGT-like_sf"/>
</dbReference>
<organism evidence="1">
    <name type="scientific">uncultured Caudovirales phage</name>
    <dbReference type="NCBI Taxonomy" id="2100421"/>
    <lineage>
        <taxon>Viruses</taxon>
        <taxon>Duplodnaviria</taxon>
        <taxon>Heunggongvirae</taxon>
        <taxon>Uroviricota</taxon>
        <taxon>Caudoviricetes</taxon>
        <taxon>Peduoviridae</taxon>
        <taxon>Maltschvirus</taxon>
        <taxon>Maltschvirus maltsch</taxon>
    </lineage>
</organism>
<gene>
    <name evidence="1" type="ORF">UFOVP116_322</name>
</gene>
<dbReference type="GO" id="GO:0006400">
    <property type="term" value="P:tRNA modification"/>
    <property type="evidence" value="ECO:0007669"/>
    <property type="project" value="InterPro"/>
</dbReference>
<dbReference type="Gene3D" id="3.20.20.105">
    <property type="entry name" value="Queuine tRNA-ribosyltransferase-like"/>
    <property type="match status" value="1"/>
</dbReference>
<proteinExistence type="predicted"/>
<protein>
    <submittedName>
        <fullName evidence="1">Uncharacterized protein</fullName>
    </submittedName>
</protein>
<sequence>MTHIRDNMTDKQLGPDGLSKYSVFLPALSGFYGTYIGKQQAGEYVSQSRIPADFEHGVEGLNYLNADQGYFTYKWSLYSAGHANLDLTKDDPKENMIRKRDRKNTFIVGDSGGFQIAKGVWEGNWADPKDAKSEKRRAEVLKWLDGISDYAMTLDVPTWVTHDKEVGKKVGIKTYADCINTTLYNNEYFIRNRNGGAKFLNVLQGSNFREADDWYSHVKKFCDPKQYPGEHFNGWAMGGNNMSEIHLILRRLVELRYDGLLEKGVHDWMHFLGVAKLEWGCMLTDIQTAIRKYHNPNWTASMDAASAFLATANGMVYHENTYPDRGNWAYRMSPGADDKKYATDQRRWGDAMTQDGIFKSFIESPVSRRLKVSDICVYGHGIPDWNAVNADNIDHVKLFKDPALMNDPKYWVKLGDKNKIDKVGATSWDSFSYALQMGHNVWTHIEAVQEANRKYQAETSLPKMLVKEDFHRIMFKDIVERVFSTSSKQQALDAIDEYDKFYMGIVGTRGLSGKKSVNAHSQYRSLFEEVDAVEETPEQEPVLNDSALDTLEHSLDGV</sequence>
<evidence type="ECO:0000313" key="1">
    <source>
        <dbReference type="EMBL" id="CAB4130205.1"/>
    </source>
</evidence>
<reference evidence="1" key="1">
    <citation type="submission" date="2020-04" db="EMBL/GenBank/DDBJ databases">
        <authorList>
            <person name="Chiriac C."/>
            <person name="Salcher M."/>
            <person name="Ghai R."/>
            <person name="Kavagutti S V."/>
        </authorList>
    </citation>
    <scope>NUCLEOTIDE SEQUENCE</scope>
</reference>